<evidence type="ECO:0000313" key="2">
    <source>
        <dbReference type="Proteomes" id="UP000494119"/>
    </source>
</evidence>
<keyword evidence="2" id="KW-1185">Reference proteome</keyword>
<protein>
    <submittedName>
        <fullName evidence="1">Uncharacterized protein</fullName>
    </submittedName>
</protein>
<sequence>MSAFPGSPRVLKGGIVLLDPDQFTLLPNGIIVLQYNPDTLSRTLKIKGAEEGGDRSEALRLTGPPVETIKLDAEIDATDQLEAGDATTLQFGIAPQLAALETIVYPASSTLQNNFNLAQQGVLEIMPMLAPFTLFVWSASRIAPVRITELSITEEAFDPALNPLRAKVSLGLRVLTIDDLEFSDKSGSLYMAYQRQKENLAGKFQGGTFSALGISGIS</sequence>
<accession>A0A6J5GM60</accession>
<reference evidence="1 2" key="1">
    <citation type="submission" date="2020-04" db="EMBL/GenBank/DDBJ databases">
        <authorList>
            <person name="De Canck E."/>
        </authorList>
    </citation>
    <scope>NUCLEOTIDE SEQUENCE [LARGE SCALE GENOMIC DNA]</scope>
    <source>
        <strain evidence="1 2">LMG 28688</strain>
    </source>
</reference>
<dbReference type="RefSeq" id="WP_175197595.1">
    <property type="nucleotide sequence ID" value="NZ_CADIKL010000040.1"/>
</dbReference>
<organism evidence="1 2">
    <name type="scientific">Paraburkholderia caffeinitolerans</name>
    <dbReference type="NCBI Taxonomy" id="1723730"/>
    <lineage>
        <taxon>Bacteria</taxon>
        <taxon>Pseudomonadati</taxon>
        <taxon>Pseudomonadota</taxon>
        <taxon>Betaproteobacteria</taxon>
        <taxon>Burkholderiales</taxon>
        <taxon>Burkholderiaceae</taxon>
        <taxon>Paraburkholderia</taxon>
    </lineage>
</organism>
<dbReference type="AlphaFoldDB" id="A0A6J5GM60"/>
<name>A0A6J5GM60_9BURK</name>
<evidence type="ECO:0000313" key="1">
    <source>
        <dbReference type="EMBL" id="CAB3803392.1"/>
    </source>
</evidence>
<gene>
    <name evidence="1" type="ORF">LMG28688_05778</name>
</gene>
<dbReference type="EMBL" id="CADIKL010000040">
    <property type="protein sequence ID" value="CAB3803392.1"/>
    <property type="molecule type" value="Genomic_DNA"/>
</dbReference>
<proteinExistence type="predicted"/>
<dbReference type="Proteomes" id="UP000494119">
    <property type="component" value="Unassembled WGS sequence"/>
</dbReference>